<proteinExistence type="predicted"/>
<feature type="non-terminal residue" evidence="2">
    <location>
        <position position="126"/>
    </location>
</feature>
<feature type="non-terminal residue" evidence="2">
    <location>
        <position position="1"/>
    </location>
</feature>
<feature type="compositionally biased region" description="Low complexity" evidence="1">
    <location>
        <begin position="53"/>
        <end position="69"/>
    </location>
</feature>
<evidence type="ECO:0000313" key="2">
    <source>
        <dbReference type="EMBL" id="CAE8724843.1"/>
    </source>
</evidence>
<dbReference type="EMBL" id="CAJNNW010034958">
    <property type="protein sequence ID" value="CAE8724843.1"/>
    <property type="molecule type" value="Genomic_DNA"/>
</dbReference>
<reference evidence="2" key="1">
    <citation type="submission" date="2021-02" db="EMBL/GenBank/DDBJ databases">
        <authorList>
            <person name="Dougan E. K."/>
            <person name="Rhodes N."/>
            <person name="Thang M."/>
            <person name="Chan C."/>
        </authorList>
    </citation>
    <scope>NUCLEOTIDE SEQUENCE</scope>
</reference>
<sequence length="126" mass="12840">SRNASPRPSAKSKAKVKAGQSPIRHPPSASSPGQSPAKAAGGKAAGGKKKLLESPAQAEAAGSPGAKAAHLAQKGPKKQTRRGQLDKPHSVNSLLAASGRESQDGGRQPSTWVDKATGAREERIPQ</sequence>
<evidence type="ECO:0000256" key="1">
    <source>
        <dbReference type="SAM" id="MobiDB-lite"/>
    </source>
</evidence>
<organism evidence="2 3">
    <name type="scientific">Polarella glacialis</name>
    <name type="common">Dinoflagellate</name>
    <dbReference type="NCBI Taxonomy" id="89957"/>
    <lineage>
        <taxon>Eukaryota</taxon>
        <taxon>Sar</taxon>
        <taxon>Alveolata</taxon>
        <taxon>Dinophyceae</taxon>
        <taxon>Suessiales</taxon>
        <taxon>Suessiaceae</taxon>
        <taxon>Polarella</taxon>
    </lineage>
</organism>
<dbReference type="AlphaFoldDB" id="A0A813LDX1"/>
<protein>
    <submittedName>
        <fullName evidence="2">Uncharacterized protein</fullName>
    </submittedName>
</protein>
<name>A0A813LDX1_POLGL</name>
<dbReference type="Proteomes" id="UP000626109">
    <property type="component" value="Unassembled WGS sequence"/>
</dbReference>
<feature type="compositionally biased region" description="Low complexity" evidence="1">
    <location>
        <begin position="26"/>
        <end position="42"/>
    </location>
</feature>
<comment type="caution">
    <text evidence="2">The sequence shown here is derived from an EMBL/GenBank/DDBJ whole genome shotgun (WGS) entry which is preliminary data.</text>
</comment>
<accession>A0A813LDX1</accession>
<feature type="region of interest" description="Disordered" evidence="1">
    <location>
        <begin position="1"/>
        <end position="126"/>
    </location>
</feature>
<feature type="compositionally biased region" description="Basic and acidic residues" evidence="1">
    <location>
        <begin position="117"/>
        <end position="126"/>
    </location>
</feature>
<evidence type="ECO:0000313" key="3">
    <source>
        <dbReference type="Proteomes" id="UP000626109"/>
    </source>
</evidence>
<gene>
    <name evidence="2" type="ORF">PGLA2088_LOCUS43868</name>
</gene>